<dbReference type="HOGENOM" id="CLU_007587_5_0_1"/>
<name>A0A0C3HHU8_OIDMZ</name>
<keyword evidence="2" id="KW-0813">Transport</keyword>
<dbReference type="InterPro" id="IPR003439">
    <property type="entry name" value="ABC_transporter-like_ATP-bd"/>
</dbReference>
<proteinExistence type="inferred from homology"/>
<dbReference type="InterPro" id="IPR011527">
    <property type="entry name" value="ABC1_TM_dom"/>
</dbReference>
<feature type="domain" description="ABC transporter" evidence="10">
    <location>
        <begin position="458"/>
        <end position="691"/>
    </location>
</feature>
<dbReference type="GO" id="GO:0042760">
    <property type="term" value="P:very long-chain fatty acid catabolic process"/>
    <property type="evidence" value="ECO:0007669"/>
    <property type="project" value="TreeGrafter"/>
</dbReference>
<dbReference type="GO" id="GO:0005524">
    <property type="term" value="F:ATP binding"/>
    <property type="evidence" value="ECO:0007669"/>
    <property type="project" value="UniProtKB-KW"/>
</dbReference>
<dbReference type="InterPro" id="IPR036640">
    <property type="entry name" value="ABC1_TM_sf"/>
</dbReference>
<dbReference type="GO" id="GO:0007031">
    <property type="term" value="P:peroxisome organization"/>
    <property type="evidence" value="ECO:0007669"/>
    <property type="project" value="TreeGrafter"/>
</dbReference>
<dbReference type="FunCoup" id="A0A0C3HHU8">
    <property type="interactions" value="328"/>
</dbReference>
<dbReference type="GO" id="GO:0140359">
    <property type="term" value="F:ABC-type transporter activity"/>
    <property type="evidence" value="ECO:0007669"/>
    <property type="project" value="InterPro"/>
</dbReference>
<feature type="transmembrane region" description="Helical" evidence="9">
    <location>
        <begin position="348"/>
        <end position="368"/>
    </location>
</feature>
<evidence type="ECO:0000256" key="5">
    <source>
        <dbReference type="ARBA" id="ARBA00022840"/>
    </source>
</evidence>
<dbReference type="GO" id="GO:0015910">
    <property type="term" value="P:long-chain fatty acid import into peroxisome"/>
    <property type="evidence" value="ECO:0007669"/>
    <property type="project" value="TreeGrafter"/>
</dbReference>
<sequence>MAAQSKLRLLPPDRTIRSMISQLTKLYLKHRTNISRTVYLTFFFALLYRIRSAISEQKAAAARQEASRQRGSTTPGHGEATRRQKVELNREFFRNLFRLLKICIPGWKSTELRLLISHSIFLVVRTLISLKVAAMDGQLVSSLVRGKGRDFLIGIVWWMLIAIPATFTNSMLSYHQCKLSLQYRTRLTNHIHDKYLSNMTFYSLSALDDRIKNADQLITVDVSKFSNSLAELYGNLAKPTLDMLIYNYSLSKSVGGEGLFFMSLLVQLSASIMRALTPPFGKYVADEAQLEGEFRFEHSRLIDYSEEIALYNGHEAEKDTLDKGYFTLIKHVNYILRRRFTHGIMEDFVIKYVWGALGLILCSLPVFFKIPGATASTMGDRTESFVTNRRLLLSSSDAFGRVMFSYKEITELAGYTSRVATLLDVMDDIQAGRFEKTMVSDESSAEHLELMQNRGTIVESDDIEFINVPIITPGGSVLVRALSFSMKAGDHVLVVGPNGCGKSSLFRILGGLWPVYGGMVRKPPLSQVFYVPQRPYLSAGSLRQQIIYPDSLRIMRSKGVTDDDLLAILRILDLDHLVSSFPEGWDAEAEWRDVLSGGLQQRVAMARLFYNRPKYAILDECTSSVTLETEKVMYEHAKALGITLMTVSHRRSLWKYHSKILQFDGQGKYIFTNLDAEKRLKLEDEREELELQLRQVPEIERRIEELSLA</sequence>
<evidence type="ECO:0000259" key="11">
    <source>
        <dbReference type="PROSITE" id="PS50929"/>
    </source>
</evidence>
<comment type="similarity">
    <text evidence="1">Belongs to the ABC transporter superfamily. ABCD family. Peroxisomal fatty acyl CoA transporter (TC 3.A.1.203) subfamily.</text>
</comment>
<feature type="domain" description="ABC transmembrane type-1" evidence="11">
    <location>
        <begin position="120"/>
        <end position="323"/>
    </location>
</feature>
<dbReference type="PROSITE" id="PS50893">
    <property type="entry name" value="ABC_TRANSPORTER_2"/>
    <property type="match status" value="1"/>
</dbReference>
<dbReference type="PANTHER" id="PTHR11384:SF69">
    <property type="entry name" value="PEROXISOMAL LONG-CHAIN FATTY ACID IMPORT PROTEIN 1"/>
    <property type="match status" value="1"/>
</dbReference>
<evidence type="ECO:0000256" key="3">
    <source>
        <dbReference type="ARBA" id="ARBA00022692"/>
    </source>
</evidence>
<evidence type="ECO:0000256" key="8">
    <source>
        <dbReference type="SAM" id="MobiDB-lite"/>
    </source>
</evidence>
<evidence type="ECO:0000256" key="1">
    <source>
        <dbReference type="ARBA" id="ARBA00008575"/>
    </source>
</evidence>
<dbReference type="Pfam" id="PF06472">
    <property type="entry name" value="ABC_membrane_2"/>
    <property type="match status" value="1"/>
</dbReference>
<keyword evidence="7 9" id="KW-0472">Membrane</keyword>
<dbReference type="SUPFAM" id="SSF52540">
    <property type="entry name" value="P-loop containing nucleoside triphosphate hydrolases"/>
    <property type="match status" value="1"/>
</dbReference>
<dbReference type="PROSITE" id="PS50929">
    <property type="entry name" value="ABC_TM1F"/>
    <property type="match status" value="1"/>
</dbReference>
<evidence type="ECO:0000256" key="7">
    <source>
        <dbReference type="ARBA" id="ARBA00023136"/>
    </source>
</evidence>
<protein>
    <recommendedName>
        <fullName evidence="14">ABC transporter domain-containing protein</fullName>
    </recommendedName>
</protein>
<dbReference type="Pfam" id="PF00005">
    <property type="entry name" value="ABC_tran"/>
    <property type="match status" value="1"/>
</dbReference>
<dbReference type="OrthoDB" id="422637at2759"/>
<dbReference type="InParanoid" id="A0A0C3HHU8"/>
<keyword evidence="5" id="KW-0067">ATP-binding</keyword>
<evidence type="ECO:0000313" key="12">
    <source>
        <dbReference type="EMBL" id="KIN02665.1"/>
    </source>
</evidence>
<evidence type="ECO:0000259" key="10">
    <source>
        <dbReference type="PROSITE" id="PS50893"/>
    </source>
</evidence>
<dbReference type="InterPro" id="IPR050835">
    <property type="entry name" value="ABC_transporter_sub-D"/>
</dbReference>
<keyword evidence="4" id="KW-0547">Nucleotide-binding</keyword>
<dbReference type="CDD" id="cd03223">
    <property type="entry name" value="ABCD_peroxisomal_ALDP"/>
    <property type="match status" value="1"/>
</dbReference>
<dbReference type="Proteomes" id="UP000054321">
    <property type="component" value="Unassembled WGS sequence"/>
</dbReference>
<reference evidence="12 13" key="1">
    <citation type="submission" date="2014-04" db="EMBL/GenBank/DDBJ databases">
        <authorList>
            <consortium name="DOE Joint Genome Institute"/>
            <person name="Kuo A."/>
            <person name="Martino E."/>
            <person name="Perotto S."/>
            <person name="Kohler A."/>
            <person name="Nagy L.G."/>
            <person name="Floudas D."/>
            <person name="Copeland A."/>
            <person name="Barry K.W."/>
            <person name="Cichocki N."/>
            <person name="Veneault-Fourrey C."/>
            <person name="LaButti K."/>
            <person name="Lindquist E.A."/>
            <person name="Lipzen A."/>
            <person name="Lundell T."/>
            <person name="Morin E."/>
            <person name="Murat C."/>
            <person name="Sun H."/>
            <person name="Tunlid A."/>
            <person name="Henrissat B."/>
            <person name="Grigoriev I.V."/>
            <person name="Hibbett D.S."/>
            <person name="Martin F."/>
            <person name="Nordberg H.P."/>
            <person name="Cantor M.N."/>
            <person name="Hua S.X."/>
        </authorList>
    </citation>
    <scope>NUCLEOTIDE SEQUENCE [LARGE SCALE GENOMIC DNA]</scope>
    <source>
        <strain evidence="12 13">Zn</strain>
    </source>
</reference>
<dbReference type="Gene3D" id="1.20.1560.10">
    <property type="entry name" value="ABC transporter type 1, transmembrane domain"/>
    <property type="match status" value="1"/>
</dbReference>
<dbReference type="AlphaFoldDB" id="A0A0C3HHU8"/>
<feature type="region of interest" description="Disordered" evidence="8">
    <location>
        <begin position="63"/>
        <end position="82"/>
    </location>
</feature>
<dbReference type="SMART" id="SM00382">
    <property type="entry name" value="AAA"/>
    <property type="match status" value="1"/>
</dbReference>
<dbReference type="InterPro" id="IPR027417">
    <property type="entry name" value="P-loop_NTPase"/>
</dbReference>
<accession>A0A0C3HHU8</accession>
<gene>
    <name evidence="12" type="ORF">OIDMADRAFT_143956</name>
</gene>
<dbReference type="GO" id="GO:0016887">
    <property type="term" value="F:ATP hydrolysis activity"/>
    <property type="evidence" value="ECO:0007669"/>
    <property type="project" value="InterPro"/>
</dbReference>
<dbReference type="GO" id="GO:0005778">
    <property type="term" value="C:peroxisomal membrane"/>
    <property type="evidence" value="ECO:0007669"/>
    <property type="project" value="TreeGrafter"/>
</dbReference>
<evidence type="ECO:0000256" key="4">
    <source>
        <dbReference type="ARBA" id="ARBA00022741"/>
    </source>
</evidence>
<dbReference type="EMBL" id="KN832874">
    <property type="protein sequence ID" value="KIN02665.1"/>
    <property type="molecule type" value="Genomic_DNA"/>
</dbReference>
<evidence type="ECO:0000256" key="6">
    <source>
        <dbReference type="ARBA" id="ARBA00022989"/>
    </source>
</evidence>
<evidence type="ECO:0000256" key="2">
    <source>
        <dbReference type="ARBA" id="ARBA00022448"/>
    </source>
</evidence>
<evidence type="ECO:0000313" key="13">
    <source>
        <dbReference type="Proteomes" id="UP000054321"/>
    </source>
</evidence>
<dbReference type="GO" id="GO:0005324">
    <property type="term" value="F:long-chain fatty acid transmembrane transporter activity"/>
    <property type="evidence" value="ECO:0007669"/>
    <property type="project" value="TreeGrafter"/>
</dbReference>
<evidence type="ECO:0008006" key="14">
    <source>
        <dbReference type="Google" id="ProtNLM"/>
    </source>
</evidence>
<dbReference type="Gene3D" id="3.40.50.300">
    <property type="entry name" value="P-loop containing nucleotide triphosphate hydrolases"/>
    <property type="match status" value="1"/>
</dbReference>
<feature type="transmembrane region" description="Helical" evidence="9">
    <location>
        <begin position="155"/>
        <end position="174"/>
    </location>
</feature>
<dbReference type="SUPFAM" id="SSF90123">
    <property type="entry name" value="ABC transporter transmembrane region"/>
    <property type="match status" value="1"/>
</dbReference>
<dbReference type="PANTHER" id="PTHR11384">
    <property type="entry name" value="ATP-BINDING CASSETTE, SUB-FAMILY D MEMBER"/>
    <property type="match status" value="1"/>
</dbReference>
<keyword evidence="13" id="KW-1185">Reference proteome</keyword>
<dbReference type="STRING" id="913774.A0A0C3HHU8"/>
<keyword evidence="6 9" id="KW-1133">Transmembrane helix</keyword>
<organism evidence="12 13">
    <name type="scientific">Oidiodendron maius (strain Zn)</name>
    <dbReference type="NCBI Taxonomy" id="913774"/>
    <lineage>
        <taxon>Eukaryota</taxon>
        <taxon>Fungi</taxon>
        <taxon>Dikarya</taxon>
        <taxon>Ascomycota</taxon>
        <taxon>Pezizomycotina</taxon>
        <taxon>Leotiomycetes</taxon>
        <taxon>Leotiomycetes incertae sedis</taxon>
        <taxon>Myxotrichaceae</taxon>
        <taxon>Oidiodendron</taxon>
    </lineage>
</organism>
<evidence type="ECO:0000256" key="9">
    <source>
        <dbReference type="SAM" id="Phobius"/>
    </source>
</evidence>
<dbReference type="GO" id="GO:0006635">
    <property type="term" value="P:fatty acid beta-oxidation"/>
    <property type="evidence" value="ECO:0007669"/>
    <property type="project" value="TreeGrafter"/>
</dbReference>
<reference evidence="13" key="2">
    <citation type="submission" date="2015-01" db="EMBL/GenBank/DDBJ databases">
        <title>Evolutionary Origins and Diversification of the Mycorrhizal Mutualists.</title>
        <authorList>
            <consortium name="DOE Joint Genome Institute"/>
            <consortium name="Mycorrhizal Genomics Consortium"/>
            <person name="Kohler A."/>
            <person name="Kuo A."/>
            <person name="Nagy L.G."/>
            <person name="Floudas D."/>
            <person name="Copeland A."/>
            <person name="Barry K.W."/>
            <person name="Cichocki N."/>
            <person name="Veneault-Fourrey C."/>
            <person name="LaButti K."/>
            <person name="Lindquist E.A."/>
            <person name="Lipzen A."/>
            <person name="Lundell T."/>
            <person name="Morin E."/>
            <person name="Murat C."/>
            <person name="Riley R."/>
            <person name="Ohm R."/>
            <person name="Sun H."/>
            <person name="Tunlid A."/>
            <person name="Henrissat B."/>
            <person name="Grigoriev I.V."/>
            <person name="Hibbett D.S."/>
            <person name="Martin F."/>
        </authorList>
    </citation>
    <scope>NUCLEOTIDE SEQUENCE [LARGE SCALE GENOMIC DNA]</scope>
    <source>
        <strain evidence="13">Zn</strain>
    </source>
</reference>
<dbReference type="InterPro" id="IPR003593">
    <property type="entry name" value="AAA+_ATPase"/>
</dbReference>
<keyword evidence="3 9" id="KW-0812">Transmembrane</keyword>